<dbReference type="RefSeq" id="WP_274491896.1">
    <property type="nucleotide sequence ID" value="NZ_CP118166.1"/>
</dbReference>
<protein>
    <submittedName>
        <fullName evidence="7">Aminotransferase</fullName>
    </submittedName>
</protein>
<dbReference type="InterPro" id="IPR015422">
    <property type="entry name" value="PyrdxlP-dep_Trfase_small"/>
</dbReference>
<keyword evidence="5 6" id="KW-0663">Pyridoxal phosphate</keyword>
<dbReference type="PIRSF" id="PIRSF000521">
    <property type="entry name" value="Transaminase_4ab_Lys_Orn"/>
    <property type="match status" value="1"/>
</dbReference>
<dbReference type="CDD" id="cd00610">
    <property type="entry name" value="OAT_like"/>
    <property type="match status" value="1"/>
</dbReference>
<evidence type="ECO:0000256" key="2">
    <source>
        <dbReference type="ARBA" id="ARBA00008954"/>
    </source>
</evidence>
<name>A0AAF0CEU4_9PROT</name>
<dbReference type="FunFam" id="3.40.640.10:FF:000014">
    <property type="entry name" value="Adenosylmethionine-8-amino-7-oxononanoate aminotransferase, probable"/>
    <property type="match status" value="1"/>
</dbReference>
<dbReference type="GO" id="GO:0030170">
    <property type="term" value="F:pyridoxal phosphate binding"/>
    <property type="evidence" value="ECO:0007669"/>
    <property type="project" value="InterPro"/>
</dbReference>
<dbReference type="InterPro" id="IPR005814">
    <property type="entry name" value="Aminotrans_3"/>
</dbReference>
<evidence type="ECO:0000256" key="5">
    <source>
        <dbReference type="ARBA" id="ARBA00022898"/>
    </source>
</evidence>
<dbReference type="PANTHER" id="PTHR43094:SF1">
    <property type="entry name" value="AMINOTRANSFERASE CLASS-III"/>
    <property type="match status" value="1"/>
</dbReference>
<dbReference type="PANTHER" id="PTHR43094">
    <property type="entry name" value="AMINOTRANSFERASE"/>
    <property type="match status" value="1"/>
</dbReference>
<sequence length="456" mass="49932">MTKTPASTAALQLADKKHHAHPFTDPKALAENGSRIISRGKGVEIWDNDGNKYLDGMAGLWCVNIGYGRNEIAERVKSQIEELCYYNSFFMSATPTQIELAETISSLTPEGLNHIFFGTSGSDANDTASRLVRHYWDLKGKPTKKTIISLIHAYHGSTITGASLGGWPAMHKMGSTLQAGYTHIMPPYWFEFGRNQSKEDFGLKAAQALEDAILLAGADNIAAFIAEPVMGAGGVIPAPDTYWPMVQEICKKHDVLLIADEVITGFGRTGEWFGSFTYNIKPDILNMAKGLSSGYAPISATAVSDDMYAVLSAGGEISHGFTYSGHPVCCAAALENIRIMKDEKIVEYVRDVAGPHFQNKLQEFADHPLVGEARGVGLLGALELVRDPKQGEKFAPEKRVAIRCVEKGFENGIIMRAIREVLEFSPPLIITTQEIDLLFDRARYCIDEVAKEEGIL</sequence>
<accession>A0AAF0CEU4</accession>
<dbReference type="SUPFAM" id="SSF53383">
    <property type="entry name" value="PLP-dependent transferases"/>
    <property type="match status" value="1"/>
</dbReference>
<dbReference type="GO" id="GO:0008483">
    <property type="term" value="F:transaminase activity"/>
    <property type="evidence" value="ECO:0007669"/>
    <property type="project" value="UniProtKB-KW"/>
</dbReference>
<dbReference type="AlphaFoldDB" id="A0AAF0CEU4"/>
<evidence type="ECO:0000313" key="7">
    <source>
        <dbReference type="EMBL" id="WDI30103.1"/>
    </source>
</evidence>
<organism evidence="7 8">
    <name type="scientific">Hyphococcus flavus</name>
    <dbReference type="NCBI Taxonomy" id="1866326"/>
    <lineage>
        <taxon>Bacteria</taxon>
        <taxon>Pseudomonadati</taxon>
        <taxon>Pseudomonadota</taxon>
        <taxon>Alphaproteobacteria</taxon>
        <taxon>Parvularculales</taxon>
        <taxon>Parvularculaceae</taxon>
        <taxon>Hyphococcus</taxon>
    </lineage>
</organism>
<evidence type="ECO:0000256" key="4">
    <source>
        <dbReference type="ARBA" id="ARBA00022679"/>
    </source>
</evidence>
<dbReference type="Proteomes" id="UP001214043">
    <property type="component" value="Chromosome"/>
</dbReference>
<dbReference type="EMBL" id="CP118166">
    <property type="protein sequence ID" value="WDI30103.1"/>
    <property type="molecule type" value="Genomic_DNA"/>
</dbReference>
<comment type="cofactor">
    <cofactor evidence="1">
        <name>pyridoxal 5'-phosphate</name>
        <dbReference type="ChEBI" id="CHEBI:597326"/>
    </cofactor>
</comment>
<keyword evidence="4" id="KW-0808">Transferase</keyword>
<evidence type="ECO:0000256" key="3">
    <source>
        <dbReference type="ARBA" id="ARBA00022576"/>
    </source>
</evidence>
<dbReference type="InterPro" id="IPR015421">
    <property type="entry name" value="PyrdxlP-dep_Trfase_major"/>
</dbReference>
<evidence type="ECO:0000313" key="8">
    <source>
        <dbReference type="Proteomes" id="UP001214043"/>
    </source>
</evidence>
<dbReference type="Gene3D" id="3.90.1150.10">
    <property type="entry name" value="Aspartate Aminotransferase, domain 1"/>
    <property type="match status" value="1"/>
</dbReference>
<evidence type="ECO:0000256" key="6">
    <source>
        <dbReference type="RuleBase" id="RU003560"/>
    </source>
</evidence>
<dbReference type="PROSITE" id="PS00600">
    <property type="entry name" value="AA_TRANSFER_CLASS_3"/>
    <property type="match status" value="1"/>
</dbReference>
<dbReference type="Pfam" id="PF00202">
    <property type="entry name" value="Aminotran_3"/>
    <property type="match status" value="1"/>
</dbReference>
<comment type="similarity">
    <text evidence="2 6">Belongs to the class-III pyridoxal-phosphate-dependent aminotransferase family.</text>
</comment>
<proteinExistence type="inferred from homology"/>
<reference evidence="7" key="1">
    <citation type="submission" date="2023-02" db="EMBL/GenBank/DDBJ databases">
        <title>Genome sequence of Hyphococcus flavus.</title>
        <authorList>
            <person name="Rong J.-C."/>
            <person name="Zhao Q."/>
            <person name="Yi M."/>
            <person name="Wu J.-Y."/>
        </authorList>
    </citation>
    <scope>NUCLEOTIDE SEQUENCE</scope>
    <source>
        <strain evidence="7">MCCC 1K03223</strain>
    </source>
</reference>
<evidence type="ECO:0000256" key="1">
    <source>
        <dbReference type="ARBA" id="ARBA00001933"/>
    </source>
</evidence>
<dbReference type="NCBIfam" id="NF005682">
    <property type="entry name" value="PRK07480.1"/>
    <property type="match status" value="1"/>
</dbReference>
<gene>
    <name evidence="7" type="ORF">PUV54_09045</name>
</gene>
<dbReference type="InterPro" id="IPR015424">
    <property type="entry name" value="PyrdxlP-dep_Trfase"/>
</dbReference>
<keyword evidence="3 7" id="KW-0032">Aminotransferase</keyword>
<dbReference type="InterPro" id="IPR049704">
    <property type="entry name" value="Aminotrans_3_PPA_site"/>
</dbReference>
<dbReference type="Gene3D" id="3.40.640.10">
    <property type="entry name" value="Type I PLP-dependent aspartate aminotransferase-like (Major domain)"/>
    <property type="match status" value="1"/>
</dbReference>
<dbReference type="KEGG" id="hfl:PUV54_09045"/>
<keyword evidence="8" id="KW-1185">Reference proteome</keyword>